<evidence type="ECO:0000313" key="3">
    <source>
        <dbReference type="RefSeq" id="XP_023558307.1"/>
    </source>
</evidence>
<dbReference type="GO" id="GO:0005856">
    <property type="term" value="C:cytoskeleton"/>
    <property type="evidence" value="ECO:0007669"/>
    <property type="project" value="TreeGrafter"/>
</dbReference>
<reference evidence="3" key="1">
    <citation type="submission" date="2025-08" db="UniProtKB">
        <authorList>
            <consortium name="RefSeq"/>
        </authorList>
    </citation>
    <scope>IDENTIFICATION</scope>
</reference>
<feature type="region of interest" description="Disordered" evidence="1">
    <location>
        <begin position="44"/>
        <end position="74"/>
    </location>
</feature>
<evidence type="ECO:0000313" key="2">
    <source>
        <dbReference type="Proteomes" id="UP000515203"/>
    </source>
</evidence>
<dbReference type="InterPro" id="IPR010736">
    <property type="entry name" value="SHIPPO-rpt"/>
</dbReference>
<evidence type="ECO:0000256" key="1">
    <source>
        <dbReference type="SAM" id="MobiDB-lite"/>
    </source>
</evidence>
<dbReference type="Pfam" id="PF07004">
    <property type="entry name" value="SHIPPO-rpt"/>
    <property type="match status" value="3"/>
</dbReference>
<dbReference type="AlphaFoldDB" id="A0A6P6DDY0"/>
<dbReference type="CTD" id="440836"/>
<dbReference type="RefSeq" id="XP_023558307.1">
    <property type="nucleotide sequence ID" value="XM_023702539.1"/>
</dbReference>
<proteinExistence type="predicted"/>
<organism evidence="2 3">
    <name type="scientific">Octodon degus</name>
    <name type="common">Degu</name>
    <name type="synonym">Sciurus degus</name>
    <dbReference type="NCBI Taxonomy" id="10160"/>
    <lineage>
        <taxon>Eukaryota</taxon>
        <taxon>Metazoa</taxon>
        <taxon>Chordata</taxon>
        <taxon>Craniata</taxon>
        <taxon>Vertebrata</taxon>
        <taxon>Euteleostomi</taxon>
        <taxon>Mammalia</taxon>
        <taxon>Eutheria</taxon>
        <taxon>Euarchontoglires</taxon>
        <taxon>Glires</taxon>
        <taxon>Rodentia</taxon>
        <taxon>Hystricomorpha</taxon>
        <taxon>Octodontidae</taxon>
        <taxon>Octodon</taxon>
    </lineage>
</organism>
<feature type="compositionally biased region" description="Low complexity" evidence="1">
    <location>
        <begin position="237"/>
        <end position="258"/>
    </location>
</feature>
<dbReference type="PANTHER" id="PTHR21580:SF19">
    <property type="entry name" value="OUTER DENSE FIBER PROTEIN 3B"/>
    <property type="match status" value="1"/>
</dbReference>
<dbReference type="Proteomes" id="UP000515203">
    <property type="component" value="Unplaced"/>
</dbReference>
<feature type="region of interest" description="Disordered" evidence="1">
    <location>
        <begin position="228"/>
        <end position="279"/>
    </location>
</feature>
<accession>A0A6P6DDY0</accession>
<dbReference type="GeneID" id="111812945"/>
<sequence length="309" mass="32540">MAASPAPRPHRCAVQRPRAQVQAAAQHRLPAARPLATARSSFHLRLAPPGGADNMRARPGLPGAAPHDRTGHRRLPCLLHPGPPATLGTLLHSRTGYFPERSGNATYPSAPRHTIAPRNWGVRGWHQTPGPGAYTVPSLLGPRVVGKVSAPTYSIYGRSTVGSCFEDLSKSPGPCAYHVVNPGVYKARAPQFTMQARTLPPQDNTLKPGPAAYNVNQVAPRLPVLGGARGLRPARVGATRNAGSRRSAASPGSAASEAPRLELRDPALGLPGPDGDRCGQVTWGRDAARRLSFKVSEPAVCPPLCPRGG</sequence>
<dbReference type="InterPro" id="IPR051291">
    <property type="entry name" value="CIMAP"/>
</dbReference>
<keyword evidence="2" id="KW-1185">Reference proteome</keyword>
<gene>
    <name evidence="3" type="primary">Odf3b</name>
</gene>
<name>A0A6P6DDY0_OCTDE</name>
<dbReference type="PANTHER" id="PTHR21580">
    <property type="entry name" value="SHIPPO-1-RELATED"/>
    <property type="match status" value="1"/>
</dbReference>
<protein>
    <submittedName>
        <fullName evidence="3">Outer dense fiber protein 3B isoform X2</fullName>
    </submittedName>
</protein>